<feature type="binding site" evidence="8">
    <location>
        <position position="44"/>
    </location>
    <ligand>
        <name>[4Fe-4S] cluster</name>
        <dbReference type="ChEBI" id="CHEBI:49883"/>
        <note>4Fe-4S-S-AdoMet</note>
    </ligand>
</feature>
<dbReference type="HAMAP" id="MF_00917">
    <property type="entry name" value="QueE"/>
    <property type="match status" value="1"/>
</dbReference>
<dbReference type="InterPro" id="IPR024924">
    <property type="entry name" value="7-CO-7-deazaguanine_synth-like"/>
</dbReference>
<comment type="caution">
    <text evidence="8">Lacks conserved residue(s) required for the propagation of feature annotation.</text>
</comment>
<keyword evidence="8" id="KW-0671">Queuosine biosynthesis</keyword>
<evidence type="ECO:0000256" key="7">
    <source>
        <dbReference type="ARBA" id="ARBA00023239"/>
    </source>
</evidence>
<feature type="binding site" evidence="8">
    <location>
        <position position="51"/>
    </location>
    <ligand>
        <name>[4Fe-4S] cluster</name>
        <dbReference type="ChEBI" id="CHEBI:49883"/>
        <note>4Fe-4S-S-AdoMet</note>
    </ligand>
</feature>
<dbReference type="GO" id="GO:0051539">
    <property type="term" value="F:4 iron, 4 sulfur cluster binding"/>
    <property type="evidence" value="ECO:0007669"/>
    <property type="project" value="UniProtKB-UniRule"/>
</dbReference>
<name>A0A0B7I620_9FLAO</name>
<evidence type="ECO:0000313" key="13">
    <source>
        <dbReference type="Proteomes" id="UP000038200"/>
    </source>
</evidence>
<sequence>MLDKETQKAVDKGEMLPLMEAFYTIQGEGFYKGTAAYFIRVGGCDVGCHWCDVKESWDAEKHPPTHIEDIVNQSLKYSKTIVVTGGEPLMWNMFPLTQKLKEKGMKTHIETSGSHSLTGIWDWICLSPKKLRLPTSEIYQKANELKIIIYNSHDFIFAEEMASKVSDDCILYLQPEWSRRDKVIPEIVDFVMKNPKWKVSLQTHKYLNIP</sequence>
<evidence type="ECO:0000256" key="1">
    <source>
        <dbReference type="ARBA" id="ARBA00022485"/>
    </source>
</evidence>
<evidence type="ECO:0000256" key="4">
    <source>
        <dbReference type="ARBA" id="ARBA00022842"/>
    </source>
</evidence>
<feature type="domain" description="Radical SAM core" evidence="9">
    <location>
        <begin position="31"/>
        <end position="210"/>
    </location>
</feature>
<feature type="binding site" evidence="8">
    <location>
        <begin position="127"/>
        <end position="129"/>
    </location>
    <ligand>
        <name>S-adenosyl-L-methionine</name>
        <dbReference type="ChEBI" id="CHEBI:59789"/>
    </ligand>
</feature>
<dbReference type="AlphaFoldDB" id="A0A0B7I620"/>
<protein>
    <recommendedName>
        <fullName evidence="8">7-carboxy-7-deazaguanine synthase</fullName>
        <shortName evidence="8">CDG synthase</shortName>
        <ecNumber evidence="8">4.3.99.3</ecNumber>
    </recommendedName>
    <alternativeName>
        <fullName evidence="8">Queuosine biosynthesis protein QueE</fullName>
    </alternativeName>
</protein>
<comment type="function">
    <text evidence="8">Catalyzes the complex heterocyclic radical-mediated conversion of 6-carboxy-5,6,7,8-tetrahydropterin (CPH4) to 7-carboxy-7-deazaguanine (CDG), a step common to the biosynthetic pathways of all 7-deazapurine-containing compounds.</text>
</comment>
<dbReference type="GO" id="GO:1904047">
    <property type="term" value="F:S-adenosyl-L-methionine binding"/>
    <property type="evidence" value="ECO:0007669"/>
    <property type="project" value="UniProtKB-UniRule"/>
</dbReference>
<dbReference type="Proteomes" id="UP000038200">
    <property type="component" value="Unassembled WGS sequence"/>
</dbReference>
<dbReference type="SFLD" id="SFLDS00029">
    <property type="entry name" value="Radical_SAM"/>
    <property type="match status" value="1"/>
</dbReference>
<keyword evidence="4 8" id="KW-0460">Magnesium</keyword>
<dbReference type="Proteomes" id="UP000265497">
    <property type="component" value="Unassembled WGS sequence"/>
</dbReference>
<evidence type="ECO:0000313" key="10">
    <source>
        <dbReference type="EMBL" id="CEN47346.1"/>
    </source>
</evidence>
<reference evidence="12 15" key="2">
    <citation type="submission" date="2017-08" db="EMBL/GenBank/DDBJ databases">
        <title>Capnocytophaga canis 17-158 assembly.</title>
        <authorList>
            <person name="Gulvik C.A."/>
        </authorList>
    </citation>
    <scope>NUCLEOTIDE SEQUENCE [LARGE SCALE GENOMIC DNA]</scope>
    <source>
        <strain evidence="12 15">17-158</strain>
    </source>
</reference>
<feature type="binding site" evidence="8">
    <location>
        <position position="86"/>
    </location>
    <ligand>
        <name>S-adenosyl-L-methionine</name>
        <dbReference type="ChEBI" id="CHEBI:59789"/>
    </ligand>
</feature>
<dbReference type="SUPFAM" id="SSF102114">
    <property type="entry name" value="Radical SAM enzymes"/>
    <property type="match status" value="1"/>
</dbReference>
<dbReference type="InterPro" id="IPR013785">
    <property type="entry name" value="Aldolase_TIM"/>
</dbReference>
<dbReference type="PANTHER" id="PTHR42836">
    <property type="entry name" value="7-CARBOXY-7-DEAZAGUANINE SYNTHASE"/>
    <property type="match status" value="1"/>
</dbReference>
<feature type="binding site" evidence="8">
    <location>
        <position position="48"/>
    </location>
    <ligand>
        <name>[4Fe-4S] cluster</name>
        <dbReference type="ChEBI" id="CHEBI:49883"/>
        <note>4Fe-4S-S-AdoMet</note>
    </ligand>
</feature>
<dbReference type="InterPro" id="IPR007197">
    <property type="entry name" value="rSAM"/>
</dbReference>
<dbReference type="STRING" id="1848903.CCAND38_430013"/>
<organism evidence="10 14">
    <name type="scientific">Capnocytophaga canis</name>
    <dbReference type="NCBI Taxonomy" id="1848903"/>
    <lineage>
        <taxon>Bacteria</taxon>
        <taxon>Pseudomonadati</taxon>
        <taxon>Bacteroidota</taxon>
        <taxon>Flavobacteriia</taxon>
        <taxon>Flavobacteriales</taxon>
        <taxon>Flavobacteriaceae</taxon>
        <taxon>Capnocytophaga</taxon>
    </lineage>
</organism>
<dbReference type="GO" id="GO:0008616">
    <property type="term" value="P:tRNA queuosine(34) biosynthetic process"/>
    <property type="evidence" value="ECO:0007669"/>
    <property type="project" value="UniProtKB-UniRule"/>
</dbReference>
<keyword evidence="3 8" id="KW-0479">Metal-binding</keyword>
<dbReference type="EMBL" id="CDOI01000155">
    <property type="protein sequence ID" value="CEN47346.1"/>
    <property type="molecule type" value="Genomic_DNA"/>
</dbReference>
<dbReference type="EC" id="4.3.99.3" evidence="8"/>
<comment type="cofactor">
    <cofactor evidence="8">
        <name>[4Fe-4S] cluster</name>
        <dbReference type="ChEBI" id="CHEBI:49883"/>
    </cofactor>
    <text evidence="8">Binds 1 [4Fe-4S] cluster. The cluster is coordinated with 3 cysteines and an exchangeable S-adenosyl-L-methionine.</text>
</comment>
<feature type="binding site" evidence="8">
    <location>
        <position position="210"/>
    </location>
    <ligand>
        <name>substrate</name>
    </ligand>
</feature>
<gene>
    <name evidence="8 10" type="primary">queE</name>
    <name evidence="10" type="ORF">CCAND38_430013</name>
    <name evidence="11" type="ORF">CCAND93_230029</name>
    <name evidence="12" type="ORF">CKY20_06170</name>
</gene>
<dbReference type="EMBL" id="NSDI01000005">
    <property type="protein sequence ID" value="RIY36530.1"/>
    <property type="molecule type" value="Genomic_DNA"/>
</dbReference>
<dbReference type="Gene3D" id="3.20.20.70">
    <property type="entry name" value="Aldolase class I"/>
    <property type="match status" value="1"/>
</dbReference>
<dbReference type="RefSeq" id="WP_042006983.1">
    <property type="nucleotide sequence ID" value="NZ_BOQK01000009.1"/>
</dbReference>
<keyword evidence="5 8" id="KW-0408">Iron</keyword>
<evidence type="ECO:0000313" key="11">
    <source>
        <dbReference type="EMBL" id="CEN52336.1"/>
    </source>
</evidence>
<dbReference type="PANTHER" id="PTHR42836:SF1">
    <property type="entry name" value="7-CARBOXY-7-DEAZAGUANINE SYNTHASE"/>
    <property type="match status" value="1"/>
</dbReference>
<keyword evidence="2 8" id="KW-0949">S-adenosyl-L-methionine</keyword>
<keyword evidence="14" id="KW-1185">Reference proteome</keyword>
<comment type="pathway">
    <text evidence="8">Purine metabolism; 7-cyano-7-deazaguanine biosynthesis.</text>
</comment>
<feature type="binding site" evidence="8">
    <location>
        <begin position="25"/>
        <end position="27"/>
    </location>
    <ligand>
        <name>substrate</name>
    </ligand>
</feature>
<evidence type="ECO:0000313" key="15">
    <source>
        <dbReference type="Proteomes" id="UP000265497"/>
    </source>
</evidence>
<evidence type="ECO:0000256" key="3">
    <source>
        <dbReference type="ARBA" id="ARBA00022723"/>
    </source>
</evidence>
<dbReference type="PROSITE" id="PS51918">
    <property type="entry name" value="RADICAL_SAM"/>
    <property type="match status" value="1"/>
</dbReference>
<keyword evidence="7 8" id="KW-0456">Lyase</keyword>
<feature type="binding site" evidence="8">
    <location>
        <begin position="50"/>
        <end position="52"/>
    </location>
    <ligand>
        <name>S-adenosyl-L-methionine</name>
        <dbReference type="ChEBI" id="CHEBI:59789"/>
    </ligand>
</feature>
<evidence type="ECO:0000313" key="14">
    <source>
        <dbReference type="Proteomes" id="UP000045051"/>
    </source>
</evidence>
<keyword evidence="6 8" id="KW-0411">Iron-sulfur</keyword>
<keyword evidence="1 8" id="KW-0004">4Fe-4S</keyword>
<comment type="similarity">
    <text evidence="8">Belongs to the radical SAM superfamily. 7-carboxy-7-deazaguanine synthase family.</text>
</comment>
<comment type="subunit">
    <text evidence="8">Homodimer.</text>
</comment>
<dbReference type="OrthoDB" id="9792276at2"/>
<dbReference type="GO" id="GO:0016840">
    <property type="term" value="F:carbon-nitrogen lyase activity"/>
    <property type="evidence" value="ECO:0007669"/>
    <property type="project" value="UniProtKB-UniRule"/>
</dbReference>
<reference evidence="13 14" key="1">
    <citation type="submission" date="2015-01" db="EMBL/GenBank/DDBJ databases">
        <authorList>
            <person name="MANFREDI Pablo"/>
        </authorList>
    </citation>
    <scope>NUCLEOTIDE SEQUENCE [LARGE SCALE GENOMIC DNA]</scope>
    <source>
        <strain evidence="10 14">CcD38</strain>
        <strain evidence="11 13">CcD93</strain>
    </source>
</reference>
<evidence type="ECO:0000259" key="9">
    <source>
        <dbReference type="PROSITE" id="PS51918"/>
    </source>
</evidence>
<dbReference type="GO" id="GO:0000287">
    <property type="term" value="F:magnesium ion binding"/>
    <property type="evidence" value="ECO:0007669"/>
    <property type="project" value="UniProtKB-UniRule"/>
</dbReference>
<feature type="binding site" evidence="8">
    <location>
        <position position="84"/>
    </location>
    <ligand>
        <name>substrate</name>
    </ligand>
</feature>
<evidence type="ECO:0000256" key="8">
    <source>
        <dbReference type="HAMAP-Rule" id="MF_00917"/>
    </source>
</evidence>
<dbReference type="Proteomes" id="UP000045051">
    <property type="component" value="Unassembled WGS sequence"/>
</dbReference>
<evidence type="ECO:0000256" key="6">
    <source>
        <dbReference type="ARBA" id="ARBA00023014"/>
    </source>
</evidence>
<evidence type="ECO:0000256" key="5">
    <source>
        <dbReference type="ARBA" id="ARBA00023004"/>
    </source>
</evidence>
<feature type="binding site" evidence="8">
    <location>
        <position position="40"/>
    </location>
    <ligand>
        <name>substrate</name>
    </ligand>
</feature>
<evidence type="ECO:0000313" key="12">
    <source>
        <dbReference type="EMBL" id="RIY36530.1"/>
    </source>
</evidence>
<proteinExistence type="inferred from homology"/>
<accession>A0A0B7I620</accession>
<comment type="catalytic activity">
    <reaction evidence="8">
        <text>6-carboxy-5,6,7,8-tetrahydropterin + H(+) = 7-carboxy-7-carbaguanine + NH4(+)</text>
        <dbReference type="Rhea" id="RHEA:27974"/>
        <dbReference type="ChEBI" id="CHEBI:15378"/>
        <dbReference type="ChEBI" id="CHEBI:28938"/>
        <dbReference type="ChEBI" id="CHEBI:61032"/>
        <dbReference type="ChEBI" id="CHEBI:61036"/>
        <dbReference type="EC" id="4.3.99.3"/>
    </reaction>
</comment>
<dbReference type="EMBL" id="CDOL01000146">
    <property type="protein sequence ID" value="CEN52336.1"/>
    <property type="molecule type" value="Genomic_DNA"/>
</dbReference>
<comment type="cofactor">
    <cofactor evidence="8">
        <name>Mg(2+)</name>
        <dbReference type="ChEBI" id="CHEBI:18420"/>
    </cofactor>
</comment>
<dbReference type="UniPathway" id="UPA00391"/>
<comment type="cofactor">
    <cofactor evidence="8">
        <name>S-adenosyl-L-methionine</name>
        <dbReference type="ChEBI" id="CHEBI:59789"/>
    </cofactor>
    <text evidence="8">Binds 1 S-adenosyl-L-methionine per subunit.</text>
</comment>
<dbReference type="PIRSF" id="PIRSF000370">
    <property type="entry name" value="QueE"/>
    <property type="match status" value="1"/>
</dbReference>
<dbReference type="Pfam" id="PF04055">
    <property type="entry name" value="Radical_SAM"/>
    <property type="match status" value="1"/>
</dbReference>
<dbReference type="InterPro" id="IPR058240">
    <property type="entry name" value="rSAM_sf"/>
</dbReference>
<evidence type="ECO:0000256" key="2">
    <source>
        <dbReference type="ARBA" id="ARBA00022691"/>
    </source>
</evidence>